<keyword evidence="1" id="KW-0175">Coiled coil</keyword>
<keyword evidence="3" id="KW-0812">Transmembrane</keyword>
<gene>
    <name evidence="4" type="ORF">CYMTET_38722</name>
</gene>
<feature type="region of interest" description="Disordered" evidence="2">
    <location>
        <begin position="469"/>
        <end position="623"/>
    </location>
</feature>
<feature type="region of interest" description="Disordered" evidence="2">
    <location>
        <begin position="725"/>
        <end position="768"/>
    </location>
</feature>
<evidence type="ECO:0000313" key="5">
    <source>
        <dbReference type="Proteomes" id="UP001190700"/>
    </source>
</evidence>
<feature type="coiled-coil region" evidence="1">
    <location>
        <begin position="638"/>
        <end position="665"/>
    </location>
</feature>
<feature type="compositionally biased region" description="Basic and acidic residues" evidence="2">
    <location>
        <begin position="348"/>
        <end position="368"/>
    </location>
</feature>
<feature type="region of interest" description="Disordered" evidence="2">
    <location>
        <begin position="673"/>
        <end position="709"/>
    </location>
</feature>
<feature type="compositionally biased region" description="Low complexity" evidence="2">
    <location>
        <begin position="176"/>
        <end position="192"/>
    </location>
</feature>
<feature type="compositionally biased region" description="Polar residues" evidence="2">
    <location>
        <begin position="544"/>
        <end position="556"/>
    </location>
</feature>
<keyword evidence="3" id="KW-1133">Transmembrane helix</keyword>
<keyword evidence="3" id="KW-0472">Membrane</keyword>
<feature type="compositionally biased region" description="Polar residues" evidence="2">
    <location>
        <begin position="743"/>
        <end position="761"/>
    </location>
</feature>
<evidence type="ECO:0000256" key="2">
    <source>
        <dbReference type="SAM" id="MobiDB-lite"/>
    </source>
</evidence>
<name>A0AAE0CBH3_9CHLO</name>
<feature type="compositionally biased region" description="Acidic residues" evidence="2">
    <location>
        <begin position="208"/>
        <end position="221"/>
    </location>
</feature>
<feature type="compositionally biased region" description="Basic and acidic residues" evidence="2">
    <location>
        <begin position="313"/>
        <end position="324"/>
    </location>
</feature>
<feature type="compositionally biased region" description="Basic and acidic residues" evidence="2">
    <location>
        <begin position="290"/>
        <end position="307"/>
    </location>
</feature>
<feature type="compositionally biased region" description="Acidic residues" evidence="2">
    <location>
        <begin position="371"/>
        <end position="382"/>
    </location>
</feature>
<feature type="transmembrane region" description="Helical" evidence="3">
    <location>
        <begin position="55"/>
        <end position="76"/>
    </location>
</feature>
<keyword evidence="5" id="KW-1185">Reference proteome</keyword>
<accession>A0AAE0CBH3</accession>
<feature type="region of interest" description="Disordered" evidence="2">
    <location>
        <begin position="170"/>
        <end position="437"/>
    </location>
</feature>
<feature type="compositionally biased region" description="Acidic residues" evidence="2">
    <location>
        <begin position="418"/>
        <end position="427"/>
    </location>
</feature>
<dbReference type="AlphaFoldDB" id="A0AAE0CBH3"/>
<dbReference type="Proteomes" id="UP001190700">
    <property type="component" value="Unassembled WGS sequence"/>
</dbReference>
<dbReference type="EMBL" id="LGRX02025711">
    <property type="protein sequence ID" value="KAK3251968.1"/>
    <property type="molecule type" value="Genomic_DNA"/>
</dbReference>
<proteinExistence type="predicted"/>
<sequence length="1067" mass="111961">MKDTLRRANSGLFSTTPKQKSNWVLVDSNDWDRSLDLESDRRGGLMAQCETNSWFSYYLTIFLVLFTSLAFVFSPVRYHLQASLPSLHDAVSTATSSWRVRDFAATQAPLENASNSVALHPRPYSLNPEEQLEEYPEGYTPFPTRKLQEAAGEAKSSGLELFLQRALPQATTPETGSEAPAEEASSVGAEAPAEGEEEVSSVAAEAPAEGEEEASSGEEEASSVGAEASSEGEEAPAESWGVSVGGTETSPEQAGVLVDGEEKPSEVDVVSDSGAGPGGEAVAGVGIESGVREDVQRRDESEDRGNREGGVGEDAKAAGTREEAESSGSARGTDIEDKDGASADGSELAEHRESAEVLEGRADRKALPEMDGVEGTELEGGEESERKTAVGGQEGRSAEAGTAGVVRGKPDGSPAEVADAEGVEAAEAEGRTGVEGVSRNVIEDTLEAEVTGGVFEEAASKSIEDGLLLQGDAEVNSQGASPGGESDAAAGTKDSPSEVAQAGGVKQNGAVKGEEGWEAWFPSLDSQAKAEVEVAATASDALDTESSAELSGSNSIKGPADSSGSEAEGSPAQPGPEPVGAEQGRGRAVEGGRPGPEGAGEEGQAMKTADAGPVTAGEHGEDVTSDVGIAKLGALEQKIAELQKYAALERKVAELELQINASRGLVGASQLQAELGGPPSAEGLRSGLPPGSPSGDVLPGSPTTLDEEGNSLSNTIQAVQQAIQKAEASISKPGNPEYHKGSTAPSFDNDNATEAAQNEEGSNSNSSRALLLSEELADLLKPGCSKTHFVTKHDHLAISPAVVNYTRTRLRNAKMSAEPYQHIFISKIFDPEFYACLLMHLPPAASGDLKQLLGASGHRVSIRIAGKDTDEEETEQTLLTSGVSRVFWRAFSQAFGGRKMSEEWVRKFSTTLKPRLRRAGVAYPYGPRRAGVKIPQPGMKSSNFTSQIKLSKDRPGYDSEPHTDGDGSLVSAIYYLPGDSKHTKLGTLVLKSRKAEVSKVGSGKKPWSSGSFRVVKAMRYIPNSVFAFAPCWRSWHAVKKLDLDESGRTTLQVSIQTSKKANKQQCA</sequence>
<evidence type="ECO:0000256" key="3">
    <source>
        <dbReference type="SAM" id="Phobius"/>
    </source>
</evidence>
<evidence type="ECO:0000313" key="4">
    <source>
        <dbReference type="EMBL" id="KAK3251968.1"/>
    </source>
</evidence>
<organism evidence="4 5">
    <name type="scientific">Cymbomonas tetramitiformis</name>
    <dbReference type="NCBI Taxonomy" id="36881"/>
    <lineage>
        <taxon>Eukaryota</taxon>
        <taxon>Viridiplantae</taxon>
        <taxon>Chlorophyta</taxon>
        <taxon>Pyramimonadophyceae</taxon>
        <taxon>Pyramimonadales</taxon>
        <taxon>Pyramimonadaceae</taxon>
        <taxon>Cymbomonas</taxon>
    </lineage>
</organism>
<evidence type="ECO:0000256" key="1">
    <source>
        <dbReference type="SAM" id="Coils"/>
    </source>
</evidence>
<protein>
    <submittedName>
        <fullName evidence="4">Uncharacterized protein</fullName>
    </submittedName>
</protein>
<comment type="caution">
    <text evidence="4">The sequence shown here is derived from an EMBL/GenBank/DDBJ whole genome shotgun (WGS) entry which is preliminary data.</text>
</comment>
<reference evidence="4 5" key="1">
    <citation type="journal article" date="2015" name="Genome Biol. Evol.">
        <title>Comparative Genomics of a Bacterivorous Green Alga Reveals Evolutionary Causalities and Consequences of Phago-Mixotrophic Mode of Nutrition.</title>
        <authorList>
            <person name="Burns J.A."/>
            <person name="Paasch A."/>
            <person name="Narechania A."/>
            <person name="Kim E."/>
        </authorList>
    </citation>
    <scope>NUCLEOTIDE SEQUENCE [LARGE SCALE GENOMIC DNA]</scope>
    <source>
        <strain evidence="4 5">PLY_AMNH</strain>
    </source>
</reference>